<evidence type="ECO:0000259" key="4">
    <source>
        <dbReference type="Pfam" id="PF00370"/>
    </source>
</evidence>
<proteinExistence type="inferred from homology"/>
<dbReference type="Pfam" id="PF02782">
    <property type="entry name" value="FGGY_C"/>
    <property type="match status" value="1"/>
</dbReference>
<dbReference type="EMBL" id="DPBP01000039">
    <property type="protein sequence ID" value="HCE18170.1"/>
    <property type="molecule type" value="Genomic_DNA"/>
</dbReference>
<evidence type="ECO:0000256" key="3">
    <source>
        <dbReference type="ARBA" id="ARBA00022777"/>
    </source>
</evidence>
<reference evidence="6 7" key="1">
    <citation type="journal article" date="2018" name="Nat. Biotechnol.">
        <title>A standardized bacterial taxonomy based on genome phylogeny substantially revises the tree of life.</title>
        <authorList>
            <person name="Parks D.H."/>
            <person name="Chuvochina M."/>
            <person name="Waite D.W."/>
            <person name="Rinke C."/>
            <person name="Skarshewski A."/>
            <person name="Chaumeil P.A."/>
            <person name="Hugenholtz P."/>
        </authorList>
    </citation>
    <scope>NUCLEOTIDE SEQUENCE [LARGE SCALE GENOMIC DNA]</scope>
    <source>
        <strain evidence="6">UBA8781</strain>
    </source>
</reference>
<dbReference type="Gene3D" id="3.30.420.40">
    <property type="match status" value="2"/>
</dbReference>
<name>A0A3D1JHW2_9CHLR</name>
<dbReference type="Pfam" id="PF00370">
    <property type="entry name" value="FGGY_N"/>
    <property type="match status" value="1"/>
</dbReference>
<dbReference type="PIRSF" id="PIRSF000538">
    <property type="entry name" value="GlpK"/>
    <property type="match status" value="1"/>
</dbReference>
<evidence type="ECO:0000256" key="1">
    <source>
        <dbReference type="ARBA" id="ARBA00009156"/>
    </source>
</evidence>
<evidence type="ECO:0000313" key="6">
    <source>
        <dbReference type="EMBL" id="HCE18170.1"/>
    </source>
</evidence>
<comment type="similarity">
    <text evidence="1">Belongs to the FGGY kinase family.</text>
</comment>
<evidence type="ECO:0000256" key="2">
    <source>
        <dbReference type="ARBA" id="ARBA00022679"/>
    </source>
</evidence>
<organism evidence="6 7">
    <name type="scientific">Anaerolinea thermolimosa</name>
    <dbReference type="NCBI Taxonomy" id="229919"/>
    <lineage>
        <taxon>Bacteria</taxon>
        <taxon>Bacillati</taxon>
        <taxon>Chloroflexota</taxon>
        <taxon>Anaerolineae</taxon>
        <taxon>Anaerolineales</taxon>
        <taxon>Anaerolineaceae</taxon>
        <taxon>Anaerolinea</taxon>
    </lineage>
</organism>
<dbReference type="InterPro" id="IPR018485">
    <property type="entry name" value="FGGY_C"/>
</dbReference>
<dbReference type="GO" id="GO:0016301">
    <property type="term" value="F:kinase activity"/>
    <property type="evidence" value="ECO:0007669"/>
    <property type="project" value="UniProtKB-KW"/>
</dbReference>
<gene>
    <name evidence="6" type="ORF">DEQ80_09955</name>
</gene>
<protein>
    <recommendedName>
        <fullName evidence="8">Carbohydrate kinase</fullName>
    </recommendedName>
</protein>
<keyword evidence="3" id="KW-0418">Kinase</keyword>
<evidence type="ECO:0008006" key="8">
    <source>
        <dbReference type="Google" id="ProtNLM"/>
    </source>
</evidence>
<dbReference type="PANTHER" id="PTHR43095">
    <property type="entry name" value="SUGAR KINASE"/>
    <property type="match status" value="1"/>
</dbReference>
<comment type="caution">
    <text evidence="6">The sequence shown here is derived from an EMBL/GenBank/DDBJ whole genome shotgun (WGS) entry which is preliminary data.</text>
</comment>
<dbReference type="AlphaFoldDB" id="A0A3D1JHW2"/>
<dbReference type="GO" id="GO:0005975">
    <property type="term" value="P:carbohydrate metabolic process"/>
    <property type="evidence" value="ECO:0007669"/>
    <property type="project" value="InterPro"/>
</dbReference>
<dbReference type="InterPro" id="IPR000577">
    <property type="entry name" value="Carb_kinase_FGGY"/>
</dbReference>
<evidence type="ECO:0000313" key="7">
    <source>
        <dbReference type="Proteomes" id="UP000264141"/>
    </source>
</evidence>
<dbReference type="SUPFAM" id="SSF53067">
    <property type="entry name" value="Actin-like ATPase domain"/>
    <property type="match status" value="2"/>
</dbReference>
<dbReference type="InterPro" id="IPR050406">
    <property type="entry name" value="FGGY_Carb_Kinase"/>
</dbReference>
<dbReference type="CDD" id="cd07773">
    <property type="entry name" value="ASKHA_NBD_FGGY_FK"/>
    <property type="match status" value="1"/>
</dbReference>
<accession>A0A3D1JHW2</accession>
<keyword evidence="2" id="KW-0808">Transferase</keyword>
<evidence type="ECO:0000259" key="5">
    <source>
        <dbReference type="Pfam" id="PF02782"/>
    </source>
</evidence>
<dbReference type="Proteomes" id="UP000264141">
    <property type="component" value="Unassembled WGS sequence"/>
</dbReference>
<feature type="domain" description="Carbohydrate kinase FGGY C-terminal" evidence="5">
    <location>
        <begin position="303"/>
        <end position="452"/>
    </location>
</feature>
<dbReference type="InterPro" id="IPR018484">
    <property type="entry name" value="FGGY_N"/>
</dbReference>
<feature type="domain" description="Carbohydrate kinase FGGY N-terminal" evidence="4">
    <location>
        <begin position="4"/>
        <end position="248"/>
    </location>
</feature>
<sequence>MNLMGIDVGTSGCKVAVFSETGELRSLAYEEYDYCHPQPGWAELETPLVWGQIKRTIRKAMVGLNGGFKGEPLHGLSVSSMGEAVVPVTRNREILGPSMLNFDARGDEYLPDLASRMSPQRLYAINGNTLGSPYTLTKLLWLKNHQPELYRRADLFLPWGAFVSFMLGADPCVDYSLANRTLLFDLDSGDWSAELLQWAGLEREKLPCTIPSGQVIGAVARPIAEELGIPAGTPIISGGHDQCCNAVGCGVIEPGRAMYGMGSYLCAVPVFSRRPDPRVMIERGLNTEHHAAPGQFVSFIYNQGGVLVKWFRNTFARAEARQAAESGDSLYPALFAELPEGPSSVFVLPHFTTTGPPRFIKDSSGVIAGLRLETNRGDILKGIVEAATYYLRDCFERLPGTGIVIHECTAAGGGSQSDAWVQLSADILGIPFVRLQVHEAGSLGAAILAGVGARRFSSLQEGISAMVHQKDRFEPDAARKHLYDERFARYRALASCMENAMREWNRPLTG</sequence>
<dbReference type="PANTHER" id="PTHR43095:SF5">
    <property type="entry name" value="XYLULOSE KINASE"/>
    <property type="match status" value="1"/>
</dbReference>
<dbReference type="InterPro" id="IPR043129">
    <property type="entry name" value="ATPase_NBD"/>
</dbReference>
<dbReference type="STRING" id="229919.GCA_001050195_03531"/>